<comment type="subcellular location">
    <subcellularLocation>
        <location evidence="1">Membrane</location>
        <topology evidence="1">Single-pass membrane protein</topology>
    </subcellularLocation>
</comment>
<dbReference type="EMBL" id="JAOTPV010000003">
    <property type="protein sequence ID" value="KAJ4485547.1"/>
    <property type="molecule type" value="Genomic_DNA"/>
</dbReference>
<evidence type="ECO:0000313" key="7">
    <source>
        <dbReference type="EMBL" id="KAJ4485547.1"/>
    </source>
</evidence>
<dbReference type="InterPro" id="IPR051694">
    <property type="entry name" value="Immunoregulatory_rcpt-like"/>
</dbReference>
<keyword evidence="8" id="KW-1185">Reference proteome</keyword>
<dbReference type="GO" id="GO:0071944">
    <property type="term" value="C:cell periphery"/>
    <property type="evidence" value="ECO:0007669"/>
    <property type="project" value="UniProtKB-ARBA"/>
</dbReference>
<gene>
    <name evidence="7" type="ORF">J3R30DRAFT_1373728</name>
</gene>
<dbReference type="GO" id="GO:0016020">
    <property type="term" value="C:membrane"/>
    <property type="evidence" value="ECO:0007669"/>
    <property type="project" value="UniProtKB-SubCell"/>
</dbReference>
<evidence type="ECO:0000256" key="3">
    <source>
        <dbReference type="ARBA" id="ARBA00022989"/>
    </source>
</evidence>
<evidence type="ECO:0000256" key="6">
    <source>
        <dbReference type="SAM" id="Phobius"/>
    </source>
</evidence>
<organism evidence="7 8">
    <name type="scientific">Lentinula aciculospora</name>
    <dbReference type="NCBI Taxonomy" id="153920"/>
    <lineage>
        <taxon>Eukaryota</taxon>
        <taxon>Fungi</taxon>
        <taxon>Dikarya</taxon>
        <taxon>Basidiomycota</taxon>
        <taxon>Agaricomycotina</taxon>
        <taxon>Agaricomycetes</taxon>
        <taxon>Agaricomycetidae</taxon>
        <taxon>Agaricales</taxon>
        <taxon>Marasmiineae</taxon>
        <taxon>Omphalotaceae</taxon>
        <taxon>Lentinula</taxon>
    </lineage>
</organism>
<evidence type="ECO:0000313" key="8">
    <source>
        <dbReference type="Proteomes" id="UP001150266"/>
    </source>
</evidence>
<protein>
    <submittedName>
        <fullName evidence="7">Uncharacterized protein</fullName>
    </submittedName>
</protein>
<sequence>MIQLLFTDIDLGSLKRYSTSFFPHFVSHPGVFWELSFTPGHVTIDDSSPSVAYYPSAAWNARSASTPCSSCTANPDTSRLFDNTFHDGTFNPLAGSNDYPNIPLTASIEFNGTAVYVFCALAESSTSPDGDSDMSFYIDGSLKGTFVKTAPGNNNVYDYAIPVFSIDSLPLGMHNVTLQNGHVNGTKSLILLDEIIYTNGDDAAPSSSSQSSASATSSSSPSQTSSSQDDTSSTKGNIGSIVGPAVAVPVVVLFLAALGLCFFLKRRKRQQRQKRRTTLDSPGPLIGPVSTAWASDPVFVYPSQSASLGAANTSQYYNPYAPNQPQSSVYVSSMGGGDVDDTSYTPTSASFGLVNGEPSTHEAPPAYDERLIKAGGAGLRVKDRKTVIMNC</sequence>
<dbReference type="OrthoDB" id="3245657at2759"/>
<evidence type="ECO:0000256" key="1">
    <source>
        <dbReference type="ARBA" id="ARBA00004167"/>
    </source>
</evidence>
<evidence type="ECO:0000256" key="2">
    <source>
        <dbReference type="ARBA" id="ARBA00022692"/>
    </source>
</evidence>
<dbReference type="AlphaFoldDB" id="A0A9W9ANK4"/>
<feature type="transmembrane region" description="Helical" evidence="6">
    <location>
        <begin position="241"/>
        <end position="264"/>
    </location>
</feature>
<accession>A0A9W9ANK4</accession>
<dbReference type="PANTHER" id="PTHR15549">
    <property type="entry name" value="PAIRED IMMUNOGLOBULIN-LIKE TYPE 2 RECEPTOR"/>
    <property type="match status" value="1"/>
</dbReference>
<keyword evidence="2 6" id="KW-0812">Transmembrane</keyword>
<dbReference type="Gene3D" id="2.60.120.260">
    <property type="entry name" value="Galactose-binding domain-like"/>
    <property type="match status" value="1"/>
</dbReference>
<proteinExistence type="predicted"/>
<keyword evidence="4 6" id="KW-0472">Membrane</keyword>
<dbReference type="Proteomes" id="UP001150266">
    <property type="component" value="Unassembled WGS sequence"/>
</dbReference>
<feature type="compositionally biased region" description="Low complexity" evidence="5">
    <location>
        <begin position="203"/>
        <end position="234"/>
    </location>
</feature>
<evidence type="ECO:0000256" key="5">
    <source>
        <dbReference type="SAM" id="MobiDB-lite"/>
    </source>
</evidence>
<reference evidence="7" key="1">
    <citation type="submission" date="2022-08" db="EMBL/GenBank/DDBJ databases">
        <title>A Global Phylogenomic Analysis of the Shiitake Genus Lentinula.</title>
        <authorList>
            <consortium name="DOE Joint Genome Institute"/>
            <person name="Sierra-Patev S."/>
            <person name="Min B."/>
            <person name="Naranjo-Ortiz M."/>
            <person name="Looney B."/>
            <person name="Konkel Z."/>
            <person name="Slot J.C."/>
            <person name="Sakamoto Y."/>
            <person name="Steenwyk J.L."/>
            <person name="Rokas A."/>
            <person name="Carro J."/>
            <person name="Camarero S."/>
            <person name="Ferreira P."/>
            <person name="Molpeceres G."/>
            <person name="Ruiz-Duenas F.J."/>
            <person name="Serrano A."/>
            <person name="Henrissat B."/>
            <person name="Drula E."/>
            <person name="Hughes K.W."/>
            <person name="Mata J.L."/>
            <person name="Ishikawa N.K."/>
            <person name="Vargas-Isla R."/>
            <person name="Ushijima S."/>
            <person name="Smith C.A."/>
            <person name="Ahrendt S."/>
            <person name="Andreopoulos W."/>
            <person name="He G."/>
            <person name="Labutti K."/>
            <person name="Lipzen A."/>
            <person name="Ng V."/>
            <person name="Riley R."/>
            <person name="Sandor L."/>
            <person name="Barry K."/>
            <person name="Martinez A.T."/>
            <person name="Xiao Y."/>
            <person name="Gibbons J.G."/>
            <person name="Terashima K."/>
            <person name="Grigoriev I.V."/>
            <person name="Hibbett D.S."/>
        </authorList>
    </citation>
    <scope>NUCLEOTIDE SEQUENCE</scope>
    <source>
        <strain evidence="7">JLM2183</strain>
    </source>
</reference>
<evidence type="ECO:0000256" key="4">
    <source>
        <dbReference type="ARBA" id="ARBA00023136"/>
    </source>
</evidence>
<keyword evidence="3 6" id="KW-1133">Transmembrane helix</keyword>
<comment type="caution">
    <text evidence="7">The sequence shown here is derived from an EMBL/GenBank/DDBJ whole genome shotgun (WGS) entry which is preliminary data.</text>
</comment>
<name>A0A9W9ANK4_9AGAR</name>
<feature type="region of interest" description="Disordered" evidence="5">
    <location>
        <begin position="203"/>
        <end position="235"/>
    </location>
</feature>